<sequence>MPPKQKEYTRQQLTRGLAFQDQTPNFLKAFQARVSGRGGGADDDDAPAIANDDEYPDMDQSDSRYEGGDGGGVKLDEFGREIRMGSEEREMRAKVQEKKRWEKRMEEGDEEGDEAPLVVVLKEGKHLSAREAENERRKARGLPPLPDDEDLSAANSSVPKGDVETQKLAKTEPKSSVQLGGRPSGAKRKAPVGGREDEHDVQASRGNDQGPAKKKTKKEEKVKKKPVKGLLSFGDEA</sequence>
<feature type="region of interest" description="Disordered" evidence="1">
    <location>
        <begin position="1"/>
        <end position="237"/>
    </location>
</feature>
<name>G4TVZ6_SERID</name>
<evidence type="ECO:0000259" key="2">
    <source>
        <dbReference type="Pfam" id="PF15377"/>
    </source>
</evidence>
<dbReference type="HOGENOM" id="CLU_122481_0_0_1"/>
<protein>
    <recommendedName>
        <fullName evidence="2">DUF4604 domain-containing protein</fullName>
    </recommendedName>
</protein>
<dbReference type="EMBL" id="CAFZ01000459">
    <property type="protein sequence ID" value="CCA75489.1"/>
    <property type="molecule type" value="Genomic_DNA"/>
</dbReference>
<feature type="compositionally biased region" description="Acidic residues" evidence="1">
    <location>
        <begin position="41"/>
        <end position="60"/>
    </location>
</feature>
<dbReference type="eggNOG" id="ENOG502SRVM">
    <property type="taxonomic scope" value="Eukaryota"/>
</dbReference>
<feature type="compositionally biased region" description="Polar residues" evidence="1">
    <location>
        <begin position="10"/>
        <end position="25"/>
    </location>
</feature>
<keyword evidence="4" id="KW-1185">Reference proteome</keyword>
<dbReference type="AlphaFoldDB" id="G4TVZ6"/>
<evidence type="ECO:0000313" key="3">
    <source>
        <dbReference type="EMBL" id="CCA75489.1"/>
    </source>
</evidence>
<dbReference type="Pfam" id="PF15377">
    <property type="entry name" value="DUF4604"/>
    <property type="match status" value="1"/>
</dbReference>
<evidence type="ECO:0000313" key="4">
    <source>
        <dbReference type="Proteomes" id="UP000007148"/>
    </source>
</evidence>
<feature type="compositionally biased region" description="Basic and acidic residues" evidence="1">
    <location>
        <begin position="161"/>
        <end position="173"/>
    </location>
</feature>
<dbReference type="InParanoid" id="G4TVZ6"/>
<dbReference type="OrthoDB" id="2553298at2759"/>
<feature type="compositionally biased region" description="Basic and acidic residues" evidence="1">
    <location>
        <begin position="122"/>
        <end position="136"/>
    </location>
</feature>
<feature type="domain" description="DUF4604" evidence="2">
    <location>
        <begin position="16"/>
        <end position="236"/>
    </location>
</feature>
<reference evidence="3 4" key="1">
    <citation type="journal article" date="2011" name="PLoS Pathog.">
        <title>Endophytic Life Strategies Decoded by Genome and Transcriptome Analyses of the Mutualistic Root Symbiont Piriformospora indica.</title>
        <authorList>
            <person name="Zuccaro A."/>
            <person name="Lahrmann U."/>
            <person name="Guldener U."/>
            <person name="Langen G."/>
            <person name="Pfiffi S."/>
            <person name="Biedenkopf D."/>
            <person name="Wong P."/>
            <person name="Samans B."/>
            <person name="Grimm C."/>
            <person name="Basiewicz M."/>
            <person name="Murat C."/>
            <person name="Martin F."/>
            <person name="Kogel K.H."/>
        </authorList>
    </citation>
    <scope>NUCLEOTIDE SEQUENCE [LARGE SCALE GENOMIC DNA]</scope>
    <source>
        <strain evidence="3 4">DSM 11827</strain>
    </source>
</reference>
<accession>G4TVZ6</accession>
<feature type="compositionally biased region" description="Basic and acidic residues" evidence="1">
    <location>
        <begin position="74"/>
        <end position="106"/>
    </location>
</feature>
<evidence type="ECO:0000256" key="1">
    <source>
        <dbReference type="SAM" id="MobiDB-lite"/>
    </source>
</evidence>
<dbReference type="OMA" id="DQTPNFL"/>
<gene>
    <name evidence="3" type="ORF">PIIN_09472</name>
</gene>
<organism evidence="3 4">
    <name type="scientific">Serendipita indica (strain DSM 11827)</name>
    <name type="common">Root endophyte fungus</name>
    <name type="synonym">Piriformospora indica</name>
    <dbReference type="NCBI Taxonomy" id="1109443"/>
    <lineage>
        <taxon>Eukaryota</taxon>
        <taxon>Fungi</taxon>
        <taxon>Dikarya</taxon>
        <taxon>Basidiomycota</taxon>
        <taxon>Agaricomycotina</taxon>
        <taxon>Agaricomycetes</taxon>
        <taxon>Sebacinales</taxon>
        <taxon>Serendipitaceae</taxon>
        <taxon>Serendipita</taxon>
    </lineage>
</organism>
<proteinExistence type="predicted"/>
<dbReference type="InterPro" id="IPR027911">
    <property type="entry name" value="DUF4604"/>
</dbReference>
<dbReference type="Proteomes" id="UP000007148">
    <property type="component" value="Unassembled WGS sequence"/>
</dbReference>
<comment type="caution">
    <text evidence="3">The sequence shown here is derived from an EMBL/GenBank/DDBJ whole genome shotgun (WGS) entry which is preliminary data.</text>
</comment>